<dbReference type="NCBIfam" id="NF001099">
    <property type="entry name" value="PRK00132.1"/>
    <property type="match status" value="1"/>
</dbReference>
<evidence type="ECO:0000256" key="1">
    <source>
        <dbReference type="ARBA" id="ARBA00005251"/>
    </source>
</evidence>
<evidence type="ECO:0000256" key="5">
    <source>
        <dbReference type="HAMAP-Rule" id="MF_00532"/>
    </source>
</evidence>
<protein>
    <recommendedName>
        <fullName evidence="4 5">Small ribosomal subunit protein uS9</fullName>
    </recommendedName>
</protein>
<dbReference type="GO" id="GO:0003723">
    <property type="term" value="F:RNA binding"/>
    <property type="evidence" value="ECO:0007669"/>
    <property type="project" value="TreeGrafter"/>
</dbReference>
<organism evidence="7 8">
    <name type="scientific">Candidatus Nitrobium versatile</name>
    <dbReference type="NCBI Taxonomy" id="2884831"/>
    <lineage>
        <taxon>Bacteria</taxon>
        <taxon>Pseudomonadati</taxon>
        <taxon>Nitrospirota</taxon>
        <taxon>Nitrospiria</taxon>
        <taxon>Nitrospirales</taxon>
        <taxon>Nitrospiraceae</taxon>
        <taxon>Candidatus Nitrobium</taxon>
    </lineage>
</organism>
<dbReference type="InterPro" id="IPR000754">
    <property type="entry name" value="Ribosomal_uS9"/>
</dbReference>
<dbReference type="Proteomes" id="UP000705867">
    <property type="component" value="Unassembled WGS sequence"/>
</dbReference>
<proteinExistence type="inferred from homology"/>
<dbReference type="HAMAP" id="MF_00532_B">
    <property type="entry name" value="Ribosomal_uS9_B"/>
    <property type="match status" value="1"/>
</dbReference>
<sequence>MASIQYTSTGRRKRSIARVTLVPGKGTITVNGREIDTYFPRETLRMIIRQPLQITGVLGKYDVLAKVDGGGLSGQAGALRHGIARALVAVDTDLKTKLKKEGLLTRDPREVERKKYGQAGARRRFQFSKR</sequence>
<evidence type="ECO:0000256" key="3">
    <source>
        <dbReference type="ARBA" id="ARBA00023274"/>
    </source>
</evidence>
<dbReference type="InterPro" id="IPR023035">
    <property type="entry name" value="Ribosomal_uS9_bac/plastid"/>
</dbReference>
<dbReference type="InterPro" id="IPR014721">
    <property type="entry name" value="Ribsml_uS5_D2-typ_fold_subgr"/>
</dbReference>
<evidence type="ECO:0000313" key="8">
    <source>
        <dbReference type="Proteomes" id="UP000705867"/>
    </source>
</evidence>
<dbReference type="GO" id="GO:0022627">
    <property type="term" value="C:cytosolic small ribosomal subunit"/>
    <property type="evidence" value="ECO:0007669"/>
    <property type="project" value="TreeGrafter"/>
</dbReference>
<accession>A0A953M2T1</accession>
<keyword evidence="2 5" id="KW-0689">Ribosomal protein</keyword>
<dbReference type="GO" id="GO:0006412">
    <property type="term" value="P:translation"/>
    <property type="evidence" value="ECO:0007669"/>
    <property type="project" value="UniProtKB-UniRule"/>
</dbReference>
<dbReference type="EMBL" id="JAIOIV010000130">
    <property type="protein sequence ID" value="MBZ0157881.1"/>
    <property type="molecule type" value="Genomic_DNA"/>
</dbReference>
<dbReference type="GO" id="GO:0003735">
    <property type="term" value="F:structural constituent of ribosome"/>
    <property type="evidence" value="ECO:0007669"/>
    <property type="project" value="InterPro"/>
</dbReference>
<comment type="caution">
    <text evidence="7">The sequence shown here is derived from an EMBL/GenBank/DDBJ whole genome shotgun (WGS) entry which is preliminary data.</text>
</comment>
<keyword evidence="3 5" id="KW-0687">Ribonucleoprotein</keyword>
<evidence type="ECO:0000313" key="7">
    <source>
        <dbReference type="EMBL" id="MBZ0157881.1"/>
    </source>
</evidence>
<dbReference type="FunFam" id="3.30.230.10:FF:000001">
    <property type="entry name" value="30S ribosomal protein S9"/>
    <property type="match status" value="1"/>
</dbReference>
<gene>
    <name evidence="5 7" type="primary">rpsI</name>
    <name evidence="7" type="ORF">K8I29_16920</name>
</gene>
<dbReference type="AlphaFoldDB" id="A0A953M2T1"/>
<evidence type="ECO:0000256" key="2">
    <source>
        <dbReference type="ARBA" id="ARBA00022980"/>
    </source>
</evidence>
<dbReference type="SUPFAM" id="SSF54211">
    <property type="entry name" value="Ribosomal protein S5 domain 2-like"/>
    <property type="match status" value="1"/>
</dbReference>
<name>A0A953M2T1_9BACT</name>
<dbReference type="Pfam" id="PF00380">
    <property type="entry name" value="Ribosomal_S9"/>
    <property type="match status" value="1"/>
</dbReference>
<evidence type="ECO:0000256" key="6">
    <source>
        <dbReference type="RuleBase" id="RU003815"/>
    </source>
</evidence>
<dbReference type="PANTHER" id="PTHR21569:SF1">
    <property type="entry name" value="SMALL RIBOSOMAL SUBUNIT PROTEIN US9M"/>
    <property type="match status" value="1"/>
</dbReference>
<dbReference type="InterPro" id="IPR020574">
    <property type="entry name" value="Ribosomal_uS9_CS"/>
</dbReference>
<reference evidence="7" key="2">
    <citation type="submission" date="2021-08" db="EMBL/GenBank/DDBJ databases">
        <authorList>
            <person name="Dalcin Martins P."/>
        </authorList>
    </citation>
    <scope>NUCLEOTIDE SEQUENCE</scope>
    <source>
        <strain evidence="7">MAG_39</strain>
    </source>
</reference>
<dbReference type="InterPro" id="IPR020568">
    <property type="entry name" value="Ribosomal_Su5_D2-typ_SF"/>
</dbReference>
<evidence type="ECO:0000256" key="4">
    <source>
        <dbReference type="ARBA" id="ARBA00035259"/>
    </source>
</evidence>
<dbReference type="PANTHER" id="PTHR21569">
    <property type="entry name" value="RIBOSOMAL PROTEIN S9"/>
    <property type="match status" value="1"/>
</dbReference>
<dbReference type="Gene3D" id="3.30.230.10">
    <property type="match status" value="1"/>
</dbReference>
<reference evidence="7" key="1">
    <citation type="journal article" date="2021" name="bioRxiv">
        <title>Unraveling nitrogen, sulfur and carbon metabolic pathways and microbial community transcriptional responses to substrate deprivation and toxicity stresses in a bioreactor mimicking anoxic brackish coastal sediment conditions.</title>
        <authorList>
            <person name="Martins P.D."/>
            <person name="Echeveste M.J."/>
            <person name="Arshad A."/>
            <person name="Kurth J."/>
            <person name="Ouboter H."/>
            <person name="Jetten M.S.M."/>
            <person name="Welte C.U."/>
        </authorList>
    </citation>
    <scope>NUCLEOTIDE SEQUENCE</scope>
    <source>
        <strain evidence="7">MAG_39</strain>
    </source>
</reference>
<comment type="similarity">
    <text evidence="1 5 6">Belongs to the universal ribosomal protein uS9 family.</text>
</comment>
<dbReference type="PROSITE" id="PS00360">
    <property type="entry name" value="RIBOSOMAL_S9"/>
    <property type="match status" value="1"/>
</dbReference>